<evidence type="ECO:0000256" key="3">
    <source>
        <dbReference type="PROSITE-ProRule" id="PRU00169"/>
    </source>
</evidence>
<evidence type="ECO:0000259" key="4">
    <source>
        <dbReference type="PROSITE" id="PS50110"/>
    </source>
</evidence>
<dbReference type="OrthoDB" id="5297299at2"/>
<dbReference type="Gene3D" id="3.40.50.2300">
    <property type="match status" value="1"/>
</dbReference>
<dbReference type="SMART" id="SM00448">
    <property type="entry name" value="REC"/>
    <property type="match status" value="1"/>
</dbReference>
<proteinExistence type="predicted"/>
<feature type="modified residue" description="4-aspartylphosphate" evidence="3">
    <location>
        <position position="57"/>
    </location>
</feature>
<reference evidence="5 6" key="1">
    <citation type="submission" date="2016-12" db="EMBL/GenBank/DDBJ databases">
        <title>Isolation and genomic insights into novel planktonic Zetaproteobacteria from stratified waters of the Chesapeake Bay.</title>
        <authorList>
            <person name="McAllister S.M."/>
            <person name="Kato S."/>
            <person name="Chan C.S."/>
            <person name="Chiu B.K."/>
            <person name="Field E.K."/>
        </authorList>
    </citation>
    <scope>NUCLEOTIDE SEQUENCE [LARGE SCALE GENOMIC DNA]</scope>
    <source>
        <strain evidence="5 6">CP-8</strain>
    </source>
</reference>
<gene>
    <name evidence="5" type="ORF">Ga0123462_1513</name>
</gene>
<accession>A0A2K8LDL7</accession>
<protein>
    <submittedName>
        <fullName evidence="5">Two-component system, cell cycle response regulator DivK</fullName>
    </submittedName>
</protein>
<keyword evidence="2" id="KW-0902">Two-component regulatory system</keyword>
<sequence>MRDFSGIKIAVVDDTEGILMLFSAILEAHGAEVTTAEDGKAFLEQIENLFPDLILLDIQMPKMDGYAILQQIKAIPALCNTPVVALTAHAMSGDMEKILEAGFTGYIAKPVDTRAFPDQVASFLSSGTPST</sequence>
<dbReference type="KEGG" id="mfn:Ga0123462_1513"/>
<dbReference type="InterPro" id="IPR011006">
    <property type="entry name" value="CheY-like_superfamily"/>
</dbReference>
<dbReference type="SUPFAM" id="SSF52172">
    <property type="entry name" value="CheY-like"/>
    <property type="match status" value="1"/>
</dbReference>
<dbReference type="EMBL" id="CP018800">
    <property type="protein sequence ID" value="ATX82376.1"/>
    <property type="molecule type" value="Genomic_DNA"/>
</dbReference>
<dbReference type="PANTHER" id="PTHR45339">
    <property type="entry name" value="HYBRID SIGNAL TRANSDUCTION HISTIDINE KINASE J"/>
    <property type="match status" value="1"/>
</dbReference>
<evidence type="ECO:0000313" key="6">
    <source>
        <dbReference type="Proteomes" id="UP000231637"/>
    </source>
</evidence>
<dbReference type="PROSITE" id="PS50110">
    <property type="entry name" value="RESPONSE_REGULATORY"/>
    <property type="match status" value="1"/>
</dbReference>
<evidence type="ECO:0000256" key="1">
    <source>
        <dbReference type="ARBA" id="ARBA00022553"/>
    </source>
</evidence>
<dbReference type="GO" id="GO:0000160">
    <property type="term" value="P:phosphorelay signal transduction system"/>
    <property type="evidence" value="ECO:0007669"/>
    <property type="project" value="UniProtKB-KW"/>
</dbReference>
<dbReference type="InterPro" id="IPR001789">
    <property type="entry name" value="Sig_transdc_resp-reg_receiver"/>
</dbReference>
<dbReference type="AlphaFoldDB" id="A0A2K8LDL7"/>
<keyword evidence="1 3" id="KW-0597">Phosphoprotein</keyword>
<evidence type="ECO:0000256" key="2">
    <source>
        <dbReference type="ARBA" id="ARBA00023012"/>
    </source>
</evidence>
<feature type="domain" description="Response regulatory" evidence="4">
    <location>
        <begin position="8"/>
        <end position="124"/>
    </location>
</feature>
<evidence type="ECO:0000313" key="5">
    <source>
        <dbReference type="EMBL" id="ATX82376.1"/>
    </source>
</evidence>
<keyword evidence="6" id="KW-1185">Reference proteome</keyword>
<dbReference type="Pfam" id="PF00072">
    <property type="entry name" value="Response_reg"/>
    <property type="match status" value="1"/>
</dbReference>
<organism evidence="5 6">
    <name type="scientific">Mariprofundus ferrinatatus</name>
    <dbReference type="NCBI Taxonomy" id="1921087"/>
    <lineage>
        <taxon>Bacteria</taxon>
        <taxon>Pseudomonadati</taxon>
        <taxon>Pseudomonadota</taxon>
        <taxon>Candidatius Mariprofundia</taxon>
        <taxon>Mariprofundales</taxon>
        <taxon>Mariprofundaceae</taxon>
        <taxon>Mariprofundus</taxon>
    </lineage>
</organism>
<dbReference type="Proteomes" id="UP000231637">
    <property type="component" value="Chromosome"/>
</dbReference>
<dbReference type="PANTHER" id="PTHR45339:SF1">
    <property type="entry name" value="HYBRID SIGNAL TRANSDUCTION HISTIDINE KINASE J"/>
    <property type="match status" value="1"/>
</dbReference>
<name>A0A2K8LDL7_9PROT</name>